<evidence type="ECO:0000259" key="1">
    <source>
        <dbReference type="Pfam" id="PF23981"/>
    </source>
</evidence>
<feature type="domain" description="DUF7305" evidence="1">
    <location>
        <begin position="399"/>
        <end position="525"/>
    </location>
</feature>
<dbReference type="EMBL" id="CABR01000144">
    <property type="protein sequence ID" value="CBI11439.1"/>
    <property type="molecule type" value="Genomic_DNA"/>
</dbReference>
<proteinExistence type="predicted"/>
<sequence length="655" mass="65020">MKRTKHWLNVLGLIALTGFAQGACAATCTSISSARWDSNNTWSCGHVPASADTVVIASGFTVSLRGTYSPIAALTIDAGGIIDDRGNNLTVSSNIVVNGQFGVAGGGGSLISTGNSTISGTGTFEDSVLEIWGNATIPASSTLAFTLGGQIDIGPNAPPNATLVIDGTISGAGQQNGNNIIKVHSGSALTLNGQVNAPQSSIKIKGNATVTNNGSAILQSVKGKNASSVWTNAANSSLTLGTAGFQGTLNASANGNTVTYPNGMAPIIPSNSTYFNLSGPTCAQVQSAVLTILGTGPCAGGGGGTGGCIPTTINGVPTPVMGGAGQLQIGNGSTVNGGNGAVAITGSNNTVPVTGATVAATPVLPALTPATFPANNSNTNTSATTIAAGSYNKITTGTAPTTFTGGTYYINKLNANGPITLGAGTYYINQLNLYANLTVTGAVQIFIGNGFDVRANNVSVNTPGNVANLQVNFYRKAQLDTHGKNGFSFTGLMYAPDASTQIQIDGNNNTITGAVISGGQVQLNNTAIIYGTTQQNQVATMNTTCTGGGGGATVGGFNAFETSTAANATTGLLYTKLAGTPFGFDVVALQTGGTAVASGFAGTVKVELVDYSAAPATCAAAPLIQSVGTLTFATANAGRMTVPSTTVAAAWSGCA</sequence>
<protein>
    <recommendedName>
        <fullName evidence="1">DUF7305 domain-containing protein</fullName>
    </recommendedName>
</protein>
<dbReference type="AlphaFoldDB" id="E6QW16"/>
<name>E6QW16_9ZZZZ</name>
<comment type="caution">
    <text evidence="2">The sequence shown here is derived from an EMBL/GenBank/DDBJ whole genome shotgun (WGS) entry which is preliminary data.</text>
</comment>
<gene>
    <name evidence="2" type="ORF">CARN7_2268</name>
</gene>
<dbReference type="InterPro" id="IPR055729">
    <property type="entry name" value="DUF7305"/>
</dbReference>
<evidence type="ECO:0000313" key="2">
    <source>
        <dbReference type="EMBL" id="CBI11439.1"/>
    </source>
</evidence>
<organism evidence="2">
    <name type="scientific">mine drainage metagenome</name>
    <dbReference type="NCBI Taxonomy" id="410659"/>
    <lineage>
        <taxon>unclassified sequences</taxon>
        <taxon>metagenomes</taxon>
        <taxon>ecological metagenomes</taxon>
    </lineage>
</organism>
<reference evidence="2" key="1">
    <citation type="submission" date="2009-10" db="EMBL/GenBank/DDBJ databases">
        <title>Diversity of trophic interactions inside an arsenic-rich microbial ecosystem.</title>
        <authorList>
            <person name="Bertin P.N."/>
            <person name="Heinrich-Salmeron A."/>
            <person name="Pelletier E."/>
            <person name="Goulhen-Chollet F."/>
            <person name="Arsene-Ploetze F."/>
            <person name="Gallien S."/>
            <person name="Calteau A."/>
            <person name="Vallenet D."/>
            <person name="Casiot C."/>
            <person name="Chane-Woon-Ming B."/>
            <person name="Giloteaux L."/>
            <person name="Barakat M."/>
            <person name="Bonnefoy V."/>
            <person name="Bruneel O."/>
            <person name="Chandler M."/>
            <person name="Cleiss J."/>
            <person name="Duran R."/>
            <person name="Elbaz-Poulichet F."/>
            <person name="Fonknechten N."/>
            <person name="Lauga B."/>
            <person name="Mornico D."/>
            <person name="Ortet P."/>
            <person name="Schaeffer C."/>
            <person name="Siguier P."/>
            <person name="Alexander Thil Smith A."/>
            <person name="Van Dorsselaer A."/>
            <person name="Weissenbach J."/>
            <person name="Medigue C."/>
            <person name="Le Paslier D."/>
        </authorList>
    </citation>
    <scope>NUCLEOTIDE SEQUENCE</scope>
</reference>
<accession>E6QW16</accession>
<dbReference type="Pfam" id="PF23981">
    <property type="entry name" value="DUF7305"/>
    <property type="match status" value="1"/>
</dbReference>